<dbReference type="Proteomes" id="UP000770717">
    <property type="component" value="Unassembled WGS sequence"/>
</dbReference>
<keyword evidence="2" id="KW-1185">Reference proteome</keyword>
<evidence type="ECO:0000313" key="2">
    <source>
        <dbReference type="Proteomes" id="UP000770717"/>
    </source>
</evidence>
<proteinExistence type="predicted"/>
<protein>
    <submittedName>
        <fullName evidence="1">Uncharacterized protein</fullName>
    </submittedName>
</protein>
<gene>
    <name evidence="1" type="ORF">GDO78_007554</name>
</gene>
<name>A0A8J6KD37_ELECQ</name>
<comment type="caution">
    <text evidence="1">The sequence shown here is derived from an EMBL/GenBank/DDBJ whole genome shotgun (WGS) entry which is preliminary data.</text>
</comment>
<accession>A0A8J6KD37</accession>
<evidence type="ECO:0000313" key="1">
    <source>
        <dbReference type="EMBL" id="KAG9487821.1"/>
    </source>
</evidence>
<organism evidence="1 2">
    <name type="scientific">Eleutherodactylus coqui</name>
    <name type="common">Puerto Rican coqui</name>
    <dbReference type="NCBI Taxonomy" id="57060"/>
    <lineage>
        <taxon>Eukaryota</taxon>
        <taxon>Metazoa</taxon>
        <taxon>Chordata</taxon>
        <taxon>Craniata</taxon>
        <taxon>Vertebrata</taxon>
        <taxon>Euteleostomi</taxon>
        <taxon>Amphibia</taxon>
        <taxon>Batrachia</taxon>
        <taxon>Anura</taxon>
        <taxon>Neobatrachia</taxon>
        <taxon>Hyloidea</taxon>
        <taxon>Eleutherodactylidae</taxon>
        <taxon>Eleutherodactylinae</taxon>
        <taxon>Eleutherodactylus</taxon>
        <taxon>Eleutherodactylus</taxon>
    </lineage>
</organism>
<sequence>MVPLLAQLPLPAVVVLPEHLLPVALCPAPIMGGAPGLDLQPLLAGDGQRSDEHVSSGVALAPRHVSLRAVAGSCRLLACGVPAVQHTQLSALPLAPL</sequence>
<dbReference type="AlphaFoldDB" id="A0A8J6KD37"/>
<dbReference type="EMBL" id="WNTK01000003">
    <property type="protein sequence ID" value="KAG9487821.1"/>
    <property type="molecule type" value="Genomic_DNA"/>
</dbReference>
<reference evidence="1" key="1">
    <citation type="thesis" date="2020" institute="ProQuest LLC" country="789 East Eisenhower Parkway, Ann Arbor, MI, USA">
        <title>Comparative Genomics and Chromosome Evolution.</title>
        <authorList>
            <person name="Mudd A.B."/>
        </authorList>
    </citation>
    <scope>NUCLEOTIDE SEQUENCE</scope>
    <source>
        <strain evidence="1">HN-11 Male</strain>
        <tissue evidence="1">Kidney and liver</tissue>
    </source>
</reference>